<dbReference type="RefSeq" id="WP_379683174.1">
    <property type="nucleotide sequence ID" value="NZ_JBHLYW010000003.1"/>
</dbReference>
<sequence length="110" mass="12494">MKSKIATIFIAAFFLISCNDKTKSFSSNKIKKCDDCLVEKEETAIAIAEAILFERFGKDKIEDQKPYKINIKQDSIWVLKGSFNKIGFGGTFYIEISSKNAKILEIYHGK</sequence>
<dbReference type="Pfam" id="PF15631">
    <property type="entry name" value="Imm-NTF2-2"/>
    <property type="match status" value="1"/>
</dbReference>
<organism evidence="2 3">
    <name type="scientific">Flavobacterium procerum</name>
    <dbReference type="NCBI Taxonomy" id="1455569"/>
    <lineage>
        <taxon>Bacteria</taxon>
        <taxon>Pseudomonadati</taxon>
        <taxon>Bacteroidota</taxon>
        <taxon>Flavobacteriia</taxon>
        <taxon>Flavobacteriales</taxon>
        <taxon>Flavobacteriaceae</taxon>
        <taxon>Flavobacterium</taxon>
    </lineage>
</organism>
<dbReference type="InterPro" id="IPR028921">
    <property type="entry name" value="NTF2_fold_dom"/>
</dbReference>
<feature type="domain" description="NTF2 fold" evidence="1">
    <location>
        <begin position="43"/>
        <end position="110"/>
    </location>
</feature>
<dbReference type="PROSITE" id="PS51257">
    <property type="entry name" value="PROKAR_LIPOPROTEIN"/>
    <property type="match status" value="1"/>
</dbReference>
<evidence type="ECO:0000259" key="1">
    <source>
        <dbReference type="Pfam" id="PF15631"/>
    </source>
</evidence>
<comment type="caution">
    <text evidence="2">The sequence shown here is derived from an EMBL/GenBank/DDBJ whole genome shotgun (WGS) entry which is preliminary data.</text>
</comment>
<evidence type="ECO:0000313" key="3">
    <source>
        <dbReference type="Proteomes" id="UP001589734"/>
    </source>
</evidence>
<evidence type="ECO:0000313" key="2">
    <source>
        <dbReference type="EMBL" id="MFC0076111.1"/>
    </source>
</evidence>
<accession>A0ABV6BL03</accession>
<name>A0ABV6BL03_9FLAO</name>
<proteinExistence type="predicted"/>
<dbReference type="EMBL" id="JBHLYW010000003">
    <property type="protein sequence ID" value="MFC0076111.1"/>
    <property type="molecule type" value="Genomic_DNA"/>
</dbReference>
<protein>
    <submittedName>
        <fullName evidence="2">YbbC/YhhH family protein</fullName>
    </submittedName>
</protein>
<keyword evidence="3" id="KW-1185">Reference proteome</keyword>
<gene>
    <name evidence="2" type="ORF">ACFFLS_03600</name>
</gene>
<reference evidence="2 3" key="1">
    <citation type="submission" date="2024-09" db="EMBL/GenBank/DDBJ databases">
        <authorList>
            <person name="Sun Q."/>
            <person name="Mori K."/>
        </authorList>
    </citation>
    <scope>NUCLEOTIDE SEQUENCE [LARGE SCALE GENOMIC DNA]</scope>
    <source>
        <strain evidence="2 3">CGMCC 1.12926</strain>
    </source>
</reference>
<dbReference type="Proteomes" id="UP001589734">
    <property type="component" value="Unassembled WGS sequence"/>
</dbReference>